<organism evidence="1 2">
    <name type="scientific">Solanum verrucosum</name>
    <dbReference type="NCBI Taxonomy" id="315347"/>
    <lineage>
        <taxon>Eukaryota</taxon>
        <taxon>Viridiplantae</taxon>
        <taxon>Streptophyta</taxon>
        <taxon>Embryophyta</taxon>
        <taxon>Tracheophyta</taxon>
        <taxon>Spermatophyta</taxon>
        <taxon>Magnoliopsida</taxon>
        <taxon>eudicotyledons</taxon>
        <taxon>Gunneridae</taxon>
        <taxon>Pentapetalae</taxon>
        <taxon>asterids</taxon>
        <taxon>lamiids</taxon>
        <taxon>Solanales</taxon>
        <taxon>Solanaceae</taxon>
        <taxon>Solanoideae</taxon>
        <taxon>Solaneae</taxon>
        <taxon>Solanum</taxon>
    </lineage>
</organism>
<proteinExistence type="predicted"/>
<dbReference type="AlphaFoldDB" id="A0AAF0U556"/>
<accession>A0AAF0U556</accession>
<keyword evidence="2" id="KW-1185">Reference proteome</keyword>
<gene>
    <name evidence="1" type="ORF">MTR67_032829</name>
</gene>
<sequence length="84" mass="9672">MKTTMKTKVEKRLTIFLLIKLTKWSLDVQDSPLSMHSTVFVLLSYGSLCLHGDYTKKPSMSMVVKATESVLDVEKNLVYSQWWS</sequence>
<evidence type="ECO:0000313" key="2">
    <source>
        <dbReference type="Proteomes" id="UP001234989"/>
    </source>
</evidence>
<protein>
    <submittedName>
        <fullName evidence="1">Uncharacterized protein</fullName>
    </submittedName>
</protein>
<reference evidence="1" key="1">
    <citation type="submission" date="2023-08" db="EMBL/GenBank/DDBJ databases">
        <title>A de novo genome assembly of Solanum verrucosum Schlechtendal, a Mexican diploid species geographically isolated from the other diploid A-genome species in potato relatives.</title>
        <authorList>
            <person name="Hosaka K."/>
        </authorList>
    </citation>
    <scope>NUCLEOTIDE SEQUENCE</scope>
    <source>
        <tissue evidence="1">Young leaves</tissue>
    </source>
</reference>
<dbReference type="EMBL" id="CP133618">
    <property type="protein sequence ID" value="WMV39444.1"/>
    <property type="molecule type" value="Genomic_DNA"/>
</dbReference>
<name>A0AAF0U556_SOLVR</name>
<dbReference type="Proteomes" id="UP001234989">
    <property type="component" value="Chromosome 7"/>
</dbReference>
<evidence type="ECO:0000313" key="1">
    <source>
        <dbReference type="EMBL" id="WMV39444.1"/>
    </source>
</evidence>